<organism evidence="2 3">
    <name type="scientific">Hymenobacter cellulosivorans</name>
    <dbReference type="NCBI Taxonomy" id="2932249"/>
    <lineage>
        <taxon>Bacteria</taxon>
        <taxon>Pseudomonadati</taxon>
        <taxon>Bacteroidota</taxon>
        <taxon>Cytophagia</taxon>
        <taxon>Cytophagales</taxon>
        <taxon>Hymenobacteraceae</taxon>
        <taxon>Hymenobacter</taxon>
    </lineage>
</organism>
<name>A0ABY4FDH3_9BACT</name>
<dbReference type="EMBL" id="CP095049">
    <property type="protein sequence ID" value="UOQ52511.1"/>
    <property type="molecule type" value="Genomic_DNA"/>
</dbReference>
<accession>A0ABY4FDH3</accession>
<feature type="region of interest" description="Disordered" evidence="1">
    <location>
        <begin position="25"/>
        <end position="46"/>
    </location>
</feature>
<reference evidence="2 3" key="1">
    <citation type="submission" date="2022-04" db="EMBL/GenBank/DDBJ databases">
        <title>Hymenobacter sp. isolated from the air.</title>
        <authorList>
            <person name="Won M."/>
            <person name="Lee C.-M."/>
            <person name="Woen H.-Y."/>
            <person name="Kwon S.-W."/>
        </authorList>
    </citation>
    <scope>NUCLEOTIDE SEQUENCE [LARGE SCALE GENOMIC DNA]</scope>
    <source>
        <strain evidence="3">5116 S-27</strain>
    </source>
</reference>
<keyword evidence="3" id="KW-1185">Reference proteome</keyword>
<proteinExistence type="predicted"/>
<evidence type="ECO:0000313" key="2">
    <source>
        <dbReference type="EMBL" id="UOQ52511.1"/>
    </source>
</evidence>
<dbReference type="Proteomes" id="UP000831785">
    <property type="component" value="Chromosome"/>
</dbReference>
<protein>
    <submittedName>
        <fullName evidence="2">Uncharacterized protein</fullName>
    </submittedName>
</protein>
<dbReference type="RefSeq" id="WP_244716570.1">
    <property type="nucleotide sequence ID" value="NZ_CP095049.1"/>
</dbReference>
<gene>
    <name evidence="2" type="ORF">MUN80_22515</name>
</gene>
<evidence type="ECO:0000256" key="1">
    <source>
        <dbReference type="SAM" id="MobiDB-lite"/>
    </source>
</evidence>
<evidence type="ECO:0000313" key="3">
    <source>
        <dbReference type="Proteomes" id="UP000831785"/>
    </source>
</evidence>
<sequence>MHPLILAFSAGTIQEPGRARLPLQTSYRAPPLTFPPAPGRNGTSCA</sequence>